<dbReference type="InterPro" id="IPR025028">
    <property type="entry name" value="DUF3951"/>
</dbReference>
<keyword evidence="1" id="KW-1133">Transmembrane helix</keyword>
<accession>A0A6B3VXU6</accession>
<reference evidence="3 4" key="1">
    <citation type="submission" date="2020-02" db="EMBL/GenBank/DDBJ databases">
        <title>Bacillus aquiflavi sp. nov., isolated from yellow water of strong flavor Chinese baijiu in Yibin region of China.</title>
        <authorList>
            <person name="Xie J."/>
        </authorList>
    </citation>
    <scope>NUCLEOTIDE SEQUENCE [LARGE SCALE GENOMIC DNA]</scope>
    <source>
        <strain evidence="3 4">3H-10</strain>
    </source>
</reference>
<name>A0A6B3VXU6_9BACI</name>
<proteinExistence type="predicted"/>
<evidence type="ECO:0000313" key="2">
    <source>
        <dbReference type="EMBL" id="MBA4536180.1"/>
    </source>
</evidence>
<evidence type="ECO:0000313" key="5">
    <source>
        <dbReference type="Proteomes" id="UP000570010"/>
    </source>
</evidence>
<keyword evidence="1" id="KW-0472">Membrane</keyword>
<dbReference type="Proteomes" id="UP000570010">
    <property type="component" value="Unassembled WGS sequence"/>
</dbReference>
<keyword evidence="4" id="KW-1185">Reference proteome</keyword>
<dbReference type="Proteomes" id="UP000472971">
    <property type="component" value="Unassembled WGS sequence"/>
</dbReference>
<dbReference type="AlphaFoldDB" id="A0A6B3VXU6"/>
<dbReference type="RefSeq" id="WP_163240056.1">
    <property type="nucleotide sequence ID" value="NZ_CP082780.1"/>
</dbReference>
<gene>
    <name evidence="3" type="ORF">G4D64_03240</name>
    <name evidence="2" type="ORF">H1Z61_03245</name>
</gene>
<evidence type="ECO:0000313" key="4">
    <source>
        <dbReference type="Proteomes" id="UP000472971"/>
    </source>
</evidence>
<organism evidence="3 4">
    <name type="scientific">Bacillus aquiflavi</name>
    <dbReference type="NCBI Taxonomy" id="2672567"/>
    <lineage>
        <taxon>Bacteria</taxon>
        <taxon>Bacillati</taxon>
        <taxon>Bacillota</taxon>
        <taxon>Bacilli</taxon>
        <taxon>Bacillales</taxon>
        <taxon>Bacillaceae</taxon>
        <taxon>Bacillus</taxon>
    </lineage>
</organism>
<reference evidence="2 5" key="2">
    <citation type="submission" date="2020-07" db="EMBL/GenBank/DDBJ databases">
        <authorList>
            <person name="Feng H."/>
        </authorList>
    </citation>
    <scope>NUCLEOTIDE SEQUENCE [LARGE SCALE GENOMIC DNA]</scope>
    <source>
        <strain evidence="5">s-12</strain>
        <strain evidence="2">S-12</strain>
    </source>
</reference>
<feature type="transmembrane region" description="Helical" evidence="1">
    <location>
        <begin position="6"/>
        <end position="28"/>
    </location>
</feature>
<dbReference type="Pfam" id="PF13131">
    <property type="entry name" value="DUF3951"/>
    <property type="match status" value="1"/>
</dbReference>
<dbReference type="EMBL" id="JACEIO010000004">
    <property type="protein sequence ID" value="MBA4536180.1"/>
    <property type="molecule type" value="Genomic_DNA"/>
</dbReference>
<sequence>MKGIYVISILFPTIITIFFGMVIFNILVKKKSIVNYYTPFDHITGQSTVEFHEEKEEKEEQNKQGDL</sequence>
<evidence type="ECO:0000256" key="1">
    <source>
        <dbReference type="SAM" id="Phobius"/>
    </source>
</evidence>
<protein>
    <submittedName>
        <fullName evidence="3">DUF3951 domain-containing protein</fullName>
    </submittedName>
</protein>
<comment type="caution">
    <text evidence="3">The sequence shown here is derived from an EMBL/GenBank/DDBJ whole genome shotgun (WGS) entry which is preliminary data.</text>
</comment>
<dbReference type="EMBL" id="JAAIWN010000004">
    <property type="protein sequence ID" value="NEY80553.1"/>
    <property type="molecule type" value="Genomic_DNA"/>
</dbReference>
<evidence type="ECO:0000313" key="3">
    <source>
        <dbReference type="EMBL" id="NEY80553.1"/>
    </source>
</evidence>
<keyword evidence="1" id="KW-0812">Transmembrane</keyword>